<reference evidence="2 3" key="1">
    <citation type="submission" date="2020-03" db="EMBL/GenBank/DDBJ databases">
        <title>Genomic Encyclopedia of Type Strains, Phase IV (KMG-IV): sequencing the most valuable type-strain genomes for metagenomic binning, comparative biology and taxonomic classification.</title>
        <authorList>
            <person name="Goeker M."/>
        </authorList>
    </citation>
    <scope>NUCLEOTIDE SEQUENCE [LARGE SCALE GENOMIC DNA]</scope>
    <source>
        <strain evidence="2 3">DSM 22753</strain>
    </source>
</reference>
<comment type="caution">
    <text evidence="2">The sequence shown here is derived from an EMBL/GenBank/DDBJ whole genome shotgun (WGS) entry which is preliminary data.</text>
</comment>
<dbReference type="Proteomes" id="UP000788153">
    <property type="component" value="Unassembled WGS sequence"/>
</dbReference>
<keyword evidence="3" id="KW-1185">Reference proteome</keyword>
<evidence type="ECO:0000313" key="2">
    <source>
        <dbReference type="EMBL" id="NIJ22866.1"/>
    </source>
</evidence>
<feature type="signal peptide" evidence="1">
    <location>
        <begin position="1"/>
        <end position="25"/>
    </location>
</feature>
<proteinExistence type="predicted"/>
<evidence type="ECO:0000256" key="1">
    <source>
        <dbReference type="SAM" id="SignalP"/>
    </source>
</evidence>
<accession>A0ABX0TZH8</accession>
<evidence type="ECO:0008006" key="4">
    <source>
        <dbReference type="Google" id="ProtNLM"/>
    </source>
</evidence>
<name>A0ABX0TZH8_9SPHN</name>
<keyword evidence="1" id="KW-0732">Signal</keyword>
<dbReference type="RefSeq" id="WP_140048064.1">
    <property type="nucleotide sequence ID" value="NZ_BAAAEV010000001.1"/>
</dbReference>
<gene>
    <name evidence="2" type="ORF">FHT01_000408</name>
</gene>
<feature type="chain" id="PRO_5046954165" description="Secreted protein" evidence="1">
    <location>
        <begin position="26"/>
        <end position="122"/>
    </location>
</feature>
<organism evidence="2 3">
    <name type="scientific">Sphingomonas japonica</name>
    <dbReference type="NCBI Taxonomy" id="511662"/>
    <lineage>
        <taxon>Bacteria</taxon>
        <taxon>Pseudomonadati</taxon>
        <taxon>Pseudomonadota</taxon>
        <taxon>Alphaproteobacteria</taxon>
        <taxon>Sphingomonadales</taxon>
        <taxon>Sphingomonadaceae</taxon>
        <taxon>Sphingomonas</taxon>
    </lineage>
</organism>
<sequence>MTARRLQLGLIGIAATLAVSGTAMPKSPHALSLDVSRRAGQVVITLTGRSAQRLAVHYTIDVSGRSTTRHAGRSAVGPESQTLSVVRFADQAPWQVRFDATEGDDRPYTIRCTSDDGACTED</sequence>
<evidence type="ECO:0000313" key="3">
    <source>
        <dbReference type="Proteomes" id="UP000788153"/>
    </source>
</evidence>
<protein>
    <recommendedName>
        <fullName evidence="4">Secreted protein</fullName>
    </recommendedName>
</protein>
<dbReference type="EMBL" id="JAASQP010000001">
    <property type="protein sequence ID" value="NIJ22866.1"/>
    <property type="molecule type" value="Genomic_DNA"/>
</dbReference>